<dbReference type="RefSeq" id="WP_156684665.1">
    <property type="nucleotide sequence ID" value="NZ_CACRUA010000026.1"/>
</dbReference>
<proteinExistence type="predicted"/>
<evidence type="ECO:0000313" key="1">
    <source>
        <dbReference type="EMBL" id="VYU42368.1"/>
    </source>
</evidence>
<sequence length="78" mass="9000">MKKSAYQRQEDEVKLLIHEAKVRNNLTDEGLAKRIGMPLSTLRNRKAHPGRYRLDDLWLFEQLAGRPLRGGDTNAQTL</sequence>
<dbReference type="AlphaFoldDB" id="A0A6N3ERR2"/>
<reference evidence="1" key="1">
    <citation type="submission" date="2019-11" db="EMBL/GenBank/DDBJ databases">
        <authorList>
            <person name="Feng L."/>
        </authorList>
    </citation>
    <scope>NUCLEOTIDE SEQUENCE</scope>
    <source>
        <strain evidence="1">CsymbiosumLFYP84</strain>
    </source>
</reference>
<dbReference type="EMBL" id="CACRUA010000026">
    <property type="protein sequence ID" value="VYU42368.1"/>
    <property type="molecule type" value="Genomic_DNA"/>
</dbReference>
<organism evidence="1">
    <name type="scientific">Clostridium symbiosum</name>
    <name type="common">Bacteroides symbiosus</name>
    <dbReference type="NCBI Taxonomy" id="1512"/>
    <lineage>
        <taxon>Bacteria</taxon>
        <taxon>Bacillati</taxon>
        <taxon>Bacillota</taxon>
        <taxon>Clostridia</taxon>
        <taxon>Lachnospirales</taxon>
        <taxon>Lachnospiraceae</taxon>
        <taxon>Otoolea</taxon>
    </lineage>
</organism>
<gene>
    <name evidence="1" type="ORF">CSLFYP84_02193</name>
</gene>
<accession>A0A6N3ERR2</accession>
<evidence type="ECO:0008006" key="2">
    <source>
        <dbReference type="Google" id="ProtNLM"/>
    </source>
</evidence>
<protein>
    <recommendedName>
        <fullName evidence="2">DNA-binding protein</fullName>
    </recommendedName>
</protein>
<name>A0A6N3ERR2_CLOSY</name>